<evidence type="ECO:0000259" key="5">
    <source>
        <dbReference type="PROSITE" id="PS50977"/>
    </source>
</evidence>
<proteinExistence type="predicted"/>
<dbReference type="EMBL" id="BMUB01000020">
    <property type="protein sequence ID" value="GGU97794.1"/>
    <property type="molecule type" value="Genomic_DNA"/>
</dbReference>
<reference evidence="6" key="1">
    <citation type="journal article" date="2014" name="Int. J. Syst. Evol. Microbiol.">
        <title>Complete genome sequence of Corynebacterium casei LMG S-19264T (=DSM 44701T), isolated from a smear-ripened cheese.</title>
        <authorList>
            <consortium name="US DOE Joint Genome Institute (JGI-PGF)"/>
            <person name="Walter F."/>
            <person name="Albersmeier A."/>
            <person name="Kalinowski J."/>
            <person name="Ruckert C."/>
        </authorList>
    </citation>
    <scope>NUCLEOTIDE SEQUENCE</scope>
    <source>
        <strain evidence="6">JCM 4434</strain>
    </source>
</reference>
<keyword evidence="2 4" id="KW-0238">DNA-binding</keyword>
<dbReference type="PANTHER" id="PTHR30055">
    <property type="entry name" value="HTH-TYPE TRANSCRIPTIONAL REGULATOR RUTR"/>
    <property type="match status" value="1"/>
</dbReference>
<comment type="caution">
    <text evidence="6">The sequence shown here is derived from an EMBL/GenBank/DDBJ whole genome shotgun (WGS) entry which is preliminary data.</text>
</comment>
<evidence type="ECO:0000256" key="4">
    <source>
        <dbReference type="PROSITE-ProRule" id="PRU00335"/>
    </source>
</evidence>
<organism evidence="6 7">
    <name type="scientific">Kitasatospora aureofaciens</name>
    <name type="common">Streptomyces aureofaciens</name>
    <dbReference type="NCBI Taxonomy" id="1894"/>
    <lineage>
        <taxon>Bacteria</taxon>
        <taxon>Bacillati</taxon>
        <taxon>Actinomycetota</taxon>
        <taxon>Actinomycetes</taxon>
        <taxon>Kitasatosporales</taxon>
        <taxon>Streptomycetaceae</taxon>
        <taxon>Kitasatospora</taxon>
    </lineage>
</organism>
<dbReference type="PROSITE" id="PS50977">
    <property type="entry name" value="HTH_TETR_2"/>
    <property type="match status" value="1"/>
</dbReference>
<evidence type="ECO:0000256" key="2">
    <source>
        <dbReference type="ARBA" id="ARBA00023125"/>
    </source>
</evidence>
<dbReference type="InterPro" id="IPR001647">
    <property type="entry name" value="HTH_TetR"/>
</dbReference>
<accession>A0A8H9I201</accession>
<dbReference type="GO" id="GO:0000976">
    <property type="term" value="F:transcription cis-regulatory region binding"/>
    <property type="evidence" value="ECO:0007669"/>
    <property type="project" value="TreeGrafter"/>
</dbReference>
<dbReference type="Gene3D" id="1.10.357.10">
    <property type="entry name" value="Tetracycline Repressor, domain 2"/>
    <property type="match status" value="1"/>
</dbReference>
<dbReference type="GO" id="GO:0003700">
    <property type="term" value="F:DNA-binding transcription factor activity"/>
    <property type="evidence" value="ECO:0007669"/>
    <property type="project" value="TreeGrafter"/>
</dbReference>
<sequence>MDTLASMTPENPVLPLRERKKLRTRQALIDTALELFGEHGFDRVTLDQLCESVEVSKRTFFRTFSSKEDVAAAPTQDLWTAFLEVLEDHPPQGRPLVSLYEEALVEAIGRMPSDTWAQRALASRRLAARTPSMDAHGLAFCNRVSREAAAVTERRFTLDSAEKGTAEEGIAALRVRLALDMLLSAFHQALAAWVAQPAGHTREDLTRRLRAACAELPGALAATAEPRGEEAVR</sequence>
<dbReference type="InterPro" id="IPR050109">
    <property type="entry name" value="HTH-type_TetR-like_transc_reg"/>
</dbReference>
<protein>
    <submittedName>
        <fullName evidence="6">TetR family transcriptional regulator</fullName>
    </submittedName>
</protein>
<gene>
    <name evidence="6" type="ORF">GCM10010502_59970</name>
</gene>
<keyword evidence="3" id="KW-0804">Transcription</keyword>
<evidence type="ECO:0000256" key="3">
    <source>
        <dbReference type="ARBA" id="ARBA00023163"/>
    </source>
</evidence>
<name>A0A8H9I201_KITAU</name>
<reference evidence="6" key="2">
    <citation type="submission" date="2020-09" db="EMBL/GenBank/DDBJ databases">
        <authorList>
            <person name="Sun Q."/>
            <person name="Ohkuma M."/>
        </authorList>
    </citation>
    <scope>NUCLEOTIDE SEQUENCE</scope>
    <source>
        <strain evidence="6">JCM 4434</strain>
    </source>
</reference>
<dbReference type="SUPFAM" id="SSF46689">
    <property type="entry name" value="Homeodomain-like"/>
    <property type="match status" value="1"/>
</dbReference>
<evidence type="ECO:0000256" key="1">
    <source>
        <dbReference type="ARBA" id="ARBA00023015"/>
    </source>
</evidence>
<dbReference type="AlphaFoldDB" id="A0A8H9I201"/>
<evidence type="ECO:0000313" key="7">
    <source>
        <dbReference type="Proteomes" id="UP000610124"/>
    </source>
</evidence>
<dbReference type="PANTHER" id="PTHR30055:SF234">
    <property type="entry name" value="HTH-TYPE TRANSCRIPTIONAL REGULATOR BETI"/>
    <property type="match status" value="1"/>
</dbReference>
<dbReference type="Proteomes" id="UP000610124">
    <property type="component" value="Unassembled WGS sequence"/>
</dbReference>
<keyword evidence="1" id="KW-0805">Transcription regulation</keyword>
<feature type="domain" description="HTH tetR-type" evidence="5">
    <location>
        <begin position="22"/>
        <end position="82"/>
    </location>
</feature>
<dbReference type="Pfam" id="PF00440">
    <property type="entry name" value="TetR_N"/>
    <property type="match status" value="1"/>
</dbReference>
<dbReference type="InterPro" id="IPR009057">
    <property type="entry name" value="Homeodomain-like_sf"/>
</dbReference>
<feature type="DNA-binding region" description="H-T-H motif" evidence="4">
    <location>
        <begin position="45"/>
        <end position="64"/>
    </location>
</feature>
<evidence type="ECO:0000313" key="6">
    <source>
        <dbReference type="EMBL" id="GGU97794.1"/>
    </source>
</evidence>
<dbReference type="PRINTS" id="PR00455">
    <property type="entry name" value="HTHTETR"/>
</dbReference>